<sequence length="327" mass="35947">MPERIIFLTTLVVLLTGLAVFLIWDDNSQLETGLKASIAEEIDTTADTNKTSIAPNTPSETSTYLTSSSEPNYYPIRDFNIPLPEINAKAAALYDINTGKFLFQKNIGQHLPIASITKIMTAIIVLEHLNLDETTTIKAEDTNVDGNGADLYKGEEISAENLFKMLLIKSSNDSALALADMLNKKSIDFVLEMNKKALDLGMIDTRFLDPAGLNDEGFSTVSDLIKLVKYSERYDTIWKTTLTESAEVKSTDGLIIHPLTNTNKLLAKIENIIGGKTGFTDGAGESMLLLVRHSGNTLLSIVLGSNDRFGETEKLIEWGKAAHKWDN</sequence>
<accession>A0A2J0Q8L8</accession>
<keyword evidence="5" id="KW-0573">Peptidoglycan synthesis</keyword>
<gene>
    <name evidence="11" type="ORF">COV29_00300</name>
</gene>
<evidence type="ECO:0000313" key="12">
    <source>
        <dbReference type="Proteomes" id="UP000228496"/>
    </source>
</evidence>
<dbReference type="PANTHER" id="PTHR21581">
    <property type="entry name" value="D-ALANYL-D-ALANINE CARBOXYPEPTIDASE"/>
    <property type="match status" value="1"/>
</dbReference>
<evidence type="ECO:0000256" key="6">
    <source>
        <dbReference type="ARBA" id="ARBA00023316"/>
    </source>
</evidence>
<keyword evidence="3" id="KW-0378">Hydrolase</keyword>
<dbReference type="PRINTS" id="PR00725">
    <property type="entry name" value="DADACBPTASE1"/>
</dbReference>
<evidence type="ECO:0000256" key="8">
    <source>
        <dbReference type="PIRSR" id="PIRSR618044-2"/>
    </source>
</evidence>
<keyword evidence="2" id="KW-0732">Signal</keyword>
<evidence type="ECO:0000256" key="7">
    <source>
        <dbReference type="PIRSR" id="PIRSR618044-1"/>
    </source>
</evidence>
<dbReference type="InterPro" id="IPR012338">
    <property type="entry name" value="Beta-lactam/transpept-like"/>
</dbReference>
<comment type="caution">
    <text evidence="11">The sequence shown here is derived from an EMBL/GenBank/DDBJ whole genome shotgun (WGS) entry which is preliminary data.</text>
</comment>
<comment type="similarity">
    <text evidence="1 9">Belongs to the peptidase S11 family.</text>
</comment>
<evidence type="ECO:0000313" key="11">
    <source>
        <dbReference type="EMBL" id="PJE51587.1"/>
    </source>
</evidence>
<feature type="binding site" evidence="8">
    <location>
        <position position="276"/>
    </location>
    <ligand>
        <name>substrate</name>
    </ligand>
</feature>
<dbReference type="SUPFAM" id="SSF56601">
    <property type="entry name" value="beta-lactamase/transpeptidase-like"/>
    <property type="match status" value="1"/>
</dbReference>
<dbReference type="GO" id="GO:0009002">
    <property type="term" value="F:serine-type D-Ala-D-Ala carboxypeptidase activity"/>
    <property type="evidence" value="ECO:0007669"/>
    <property type="project" value="InterPro"/>
</dbReference>
<evidence type="ECO:0000256" key="4">
    <source>
        <dbReference type="ARBA" id="ARBA00022960"/>
    </source>
</evidence>
<dbReference type="InterPro" id="IPR018044">
    <property type="entry name" value="Peptidase_S11"/>
</dbReference>
<dbReference type="EMBL" id="PCXQ01000001">
    <property type="protein sequence ID" value="PJE51587.1"/>
    <property type="molecule type" value="Genomic_DNA"/>
</dbReference>
<proteinExistence type="inferred from homology"/>
<feature type="active site" description="Proton acceptor" evidence="7">
    <location>
        <position position="118"/>
    </location>
</feature>
<keyword evidence="4" id="KW-0133">Cell shape</keyword>
<dbReference type="InterPro" id="IPR001967">
    <property type="entry name" value="Peptidase_S11_N"/>
</dbReference>
<protein>
    <recommendedName>
        <fullName evidence="10">Peptidase S11 D-alanyl-D-alanine carboxypeptidase A N-terminal domain-containing protein</fullName>
    </recommendedName>
</protein>
<evidence type="ECO:0000256" key="9">
    <source>
        <dbReference type="RuleBase" id="RU004016"/>
    </source>
</evidence>
<dbReference type="GO" id="GO:0071555">
    <property type="term" value="P:cell wall organization"/>
    <property type="evidence" value="ECO:0007669"/>
    <property type="project" value="UniProtKB-KW"/>
</dbReference>
<evidence type="ECO:0000256" key="2">
    <source>
        <dbReference type="ARBA" id="ARBA00022729"/>
    </source>
</evidence>
<evidence type="ECO:0000256" key="5">
    <source>
        <dbReference type="ARBA" id="ARBA00022984"/>
    </source>
</evidence>
<evidence type="ECO:0000256" key="3">
    <source>
        <dbReference type="ARBA" id="ARBA00022801"/>
    </source>
</evidence>
<dbReference type="AlphaFoldDB" id="A0A2J0Q8L8"/>
<dbReference type="GO" id="GO:0008360">
    <property type="term" value="P:regulation of cell shape"/>
    <property type="evidence" value="ECO:0007669"/>
    <property type="project" value="UniProtKB-KW"/>
</dbReference>
<dbReference type="PANTHER" id="PTHR21581:SF26">
    <property type="entry name" value="D-ALANYL-D-ALANINE ENDOPEPTIDASE"/>
    <property type="match status" value="1"/>
</dbReference>
<organism evidence="11 12">
    <name type="scientific">Candidatus Yanofskybacteria bacterium CG10_big_fil_rev_8_21_14_0_10_36_16</name>
    <dbReference type="NCBI Taxonomy" id="1975096"/>
    <lineage>
        <taxon>Bacteria</taxon>
        <taxon>Candidatus Yanofskyibacteriota</taxon>
    </lineage>
</organism>
<evidence type="ECO:0000259" key="10">
    <source>
        <dbReference type="Pfam" id="PF00768"/>
    </source>
</evidence>
<evidence type="ECO:0000256" key="1">
    <source>
        <dbReference type="ARBA" id="ARBA00007164"/>
    </source>
</evidence>
<reference evidence="11 12" key="1">
    <citation type="submission" date="2017-09" db="EMBL/GenBank/DDBJ databases">
        <title>Depth-based differentiation of microbial function through sediment-hosted aquifers and enrichment of novel symbionts in the deep terrestrial subsurface.</title>
        <authorList>
            <person name="Probst A.J."/>
            <person name="Ladd B."/>
            <person name="Jarett J.K."/>
            <person name="Geller-Mcgrath D.E."/>
            <person name="Sieber C.M."/>
            <person name="Emerson J.B."/>
            <person name="Anantharaman K."/>
            <person name="Thomas B.C."/>
            <person name="Malmstrom R."/>
            <person name="Stieglmeier M."/>
            <person name="Klingl A."/>
            <person name="Woyke T."/>
            <person name="Ryan C.M."/>
            <person name="Banfield J.F."/>
        </authorList>
    </citation>
    <scope>NUCLEOTIDE SEQUENCE [LARGE SCALE GENOMIC DNA]</scope>
    <source>
        <strain evidence="11">CG10_big_fil_rev_8_21_14_0_10_36_16</strain>
    </source>
</reference>
<dbReference type="GO" id="GO:0006508">
    <property type="term" value="P:proteolysis"/>
    <property type="evidence" value="ECO:0007669"/>
    <property type="project" value="InterPro"/>
</dbReference>
<dbReference type="GO" id="GO:0009252">
    <property type="term" value="P:peptidoglycan biosynthetic process"/>
    <property type="evidence" value="ECO:0007669"/>
    <property type="project" value="UniProtKB-KW"/>
</dbReference>
<dbReference type="Pfam" id="PF00768">
    <property type="entry name" value="Peptidase_S11"/>
    <property type="match status" value="1"/>
</dbReference>
<name>A0A2J0Q8L8_9BACT</name>
<dbReference type="Gene3D" id="3.40.710.10">
    <property type="entry name" value="DD-peptidase/beta-lactamase superfamily"/>
    <property type="match status" value="1"/>
</dbReference>
<feature type="domain" description="Peptidase S11 D-alanyl-D-alanine carboxypeptidase A N-terminal" evidence="10">
    <location>
        <begin position="84"/>
        <end position="305"/>
    </location>
</feature>
<feature type="active site" description="Acyl-ester intermediate" evidence="7">
    <location>
        <position position="115"/>
    </location>
</feature>
<dbReference type="Proteomes" id="UP000228496">
    <property type="component" value="Unassembled WGS sequence"/>
</dbReference>
<keyword evidence="6" id="KW-0961">Cell wall biogenesis/degradation</keyword>
<feature type="active site" evidence="7">
    <location>
        <position position="170"/>
    </location>
</feature>